<proteinExistence type="predicted"/>
<dbReference type="EMBL" id="JAUKUD010000002">
    <property type="protein sequence ID" value="KAK0751142.1"/>
    <property type="molecule type" value="Genomic_DNA"/>
</dbReference>
<organism evidence="1 2">
    <name type="scientific">Schizothecium vesticola</name>
    <dbReference type="NCBI Taxonomy" id="314040"/>
    <lineage>
        <taxon>Eukaryota</taxon>
        <taxon>Fungi</taxon>
        <taxon>Dikarya</taxon>
        <taxon>Ascomycota</taxon>
        <taxon>Pezizomycotina</taxon>
        <taxon>Sordariomycetes</taxon>
        <taxon>Sordariomycetidae</taxon>
        <taxon>Sordariales</taxon>
        <taxon>Schizotheciaceae</taxon>
        <taxon>Schizothecium</taxon>
    </lineage>
</organism>
<evidence type="ECO:0000313" key="1">
    <source>
        <dbReference type="EMBL" id="KAK0751142.1"/>
    </source>
</evidence>
<protein>
    <submittedName>
        <fullName evidence="1">Uncharacterized protein</fullName>
    </submittedName>
</protein>
<sequence>MLQPPIAAYQTFLVQVVLSNDLAPRPDQACALLSSIKAAVLTNTGQPTTPWSKLNRQRVELRFPASKEANGGGLLQVAVTFLFGLGLRIAMTEGRQLEMMGMSIDQDGNPPTEVESILIARLFGREGDSAAQACDMTDEAGGRRGVPVEQQEIAQGQIGLGGVKTVLWSLAPHRSPTSDCREVEAVIRRKMGERASERARDRRACDVATCDVLRTRVENQQQPTRALFGGLVNPAH</sequence>
<dbReference type="Proteomes" id="UP001172155">
    <property type="component" value="Unassembled WGS sequence"/>
</dbReference>
<accession>A0AA40KA88</accession>
<comment type="caution">
    <text evidence="1">The sequence shown here is derived from an EMBL/GenBank/DDBJ whole genome shotgun (WGS) entry which is preliminary data.</text>
</comment>
<gene>
    <name evidence="1" type="ORF">B0T18DRAFT_387306</name>
</gene>
<name>A0AA40KA88_9PEZI</name>
<keyword evidence="2" id="KW-1185">Reference proteome</keyword>
<dbReference type="AlphaFoldDB" id="A0AA40KA88"/>
<evidence type="ECO:0000313" key="2">
    <source>
        <dbReference type="Proteomes" id="UP001172155"/>
    </source>
</evidence>
<reference evidence="1" key="1">
    <citation type="submission" date="2023-06" db="EMBL/GenBank/DDBJ databases">
        <title>Genome-scale phylogeny and comparative genomics of the fungal order Sordariales.</title>
        <authorList>
            <consortium name="Lawrence Berkeley National Laboratory"/>
            <person name="Hensen N."/>
            <person name="Bonometti L."/>
            <person name="Westerberg I."/>
            <person name="Brannstrom I.O."/>
            <person name="Guillou S."/>
            <person name="Cros-Aarteil S."/>
            <person name="Calhoun S."/>
            <person name="Haridas S."/>
            <person name="Kuo A."/>
            <person name="Mondo S."/>
            <person name="Pangilinan J."/>
            <person name="Riley R."/>
            <person name="LaButti K."/>
            <person name="Andreopoulos B."/>
            <person name="Lipzen A."/>
            <person name="Chen C."/>
            <person name="Yanf M."/>
            <person name="Daum C."/>
            <person name="Ng V."/>
            <person name="Clum A."/>
            <person name="Steindorff A."/>
            <person name="Ohm R."/>
            <person name="Martin F."/>
            <person name="Silar P."/>
            <person name="Natvig D."/>
            <person name="Lalanne C."/>
            <person name="Gautier V."/>
            <person name="Ament-velasquez S.L."/>
            <person name="Kruys A."/>
            <person name="Hutchinson M.I."/>
            <person name="Powell A.J."/>
            <person name="Barry K."/>
            <person name="Miller A.N."/>
            <person name="Grigoriev I.V."/>
            <person name="Debuchy R."/>
            <person name="Gladieux P."/>
            <person name="Thoren M.H."/>
            <person name="Johannesson H."/>
        </authorList>
    </citation>
    <scope>NUCLEOTIDE SEQUENCE</scope>
    <source>
        <strain evidence="1">SMH3187-1</strain>
    </source>
</reference>